<reference evidence="3 4" key="1">
    <citation type="submission" date="2022-07" db="EMBL/GenBank/DDBJ databases">
        <title>Mucilaginibacter sp. JC4.</title>
        <authorList>
            <person name="Le V."/>
            <person name="Ko S.-R."/>
            <person name="Ahn C.-Y."/>
            <person name="Oh H.-M."/>
        </authorList>
    </citation>
    <scope>NUCLEOTIDE SEQUENCE [LARGE SCALE GENOMIC DNA]</scope>
    <source>
        <strain evidence="3 4">JC4</strain>
    </source>
</reference>
<sequence>MAEFKIAEKITGRNEGGYANNPSDRGGETYAGIARNFWPNWKGWEFIDKYKNQYPGQSAEIKNKFTLAGWINASARVATEPVNDLISQFYKQNFWNVNQLDFIDDQQLANSVYDFGVNSGTGTAAKRLQNAYNDIRPAGAPALVSDGDIGKKSLDAINSMPGEAIYKKYNQLRETYYHSLATGSQKQFLASWLSRLKPYQV</sequence>
<evidence type="ECO:0008006" key="5">
    <source>
        <dbReference type="Google" id="ProtNLM"/>
    </source>
</evidence>
<evidence type="ECO:0000259" key="2">
    <source>
        <dbReference type="Pfam" id="PF09374"/>
    </source>
</evidence>
<dbReference type="EMBL" id="JANHOH010000003">
    <property type="protein sequence ID" value="MCQ6959317.1"/>
    <property type="molecule type" value="Genomic_DNA"/>
</dbReference>
<evidence type="ECO:0000259" key="1">
    <source>
        <dbReference type="Pfam" id="PF05838"/>
    </source>
</evidence>
<dbReference type="Pfam" id="PF09374">
    <property type="entry name" value="PG_binding_3"/>
    <property type="match status" value="1"/>
</dbReference>
<dbReference type="Proteomes" id="UP001204376">
    <property type="component" value="Unassembled WGS sequence"/>
</dbReference>
<protein>
    <recommendedName>
        <fullName evidence="5">Peptidoglycan domain protein</fullName>
    </recommendedName>
</protein>
<feature type="domain" description="TtsA-like Glycoside hydrolase family 108" evidence="1">
    <location>
        <begin position="13"/>
        <end position="120"/>
    </location>
</feature>
<dbReference type="SUPFAM" id="SSF53955">
    <property type="entry name" value="Lysozyme-like"/>
    <property type="match status" value="1"/>
</dbReference>
<proteinExistence type="predicted"/>
<organism evidence="3 4">
    <name type="scientific">Mucilaginibacter aquariorum</name>
    <dbReference type="NCBI Taxonomy" id="2967225"/>
    <lineage>
        <taxon>Bacteria</taxon>
        <taxon>Pseudomonadati</taxon>
        <taxon>Bacteroidota</taxon>
        <taxon>Sphingobacteriia</taxon>
        <taxon>Sphingobacteriales</taxon>
        <taxon>Sphingobacteriaceae</taxon>
        <taxon>Mucilaginibacter</taxon>
    </lineage>
</organism>
<accession>A0ABT1T466</accession>
<dbReference type="InterPro" id="IPR023346">
    <property type="entry name" value="Lysozyme-like_dom_sf"/>
</dbReference>
<evidence type="ECO:0000313" key="3">
    <source>
        <dbReference type="EMBL" id="MCQ6959317.1"/>
    </source>
</evidence>
<dbReference type="RefSeq" id="WP_256539514.1">
    <property type="nucleotide sequence ID" value="NZ_JANHOH010000003.1"/>
</dbReference>
<dbReference type="Pfam" id="PF05838">
    <property type="entry name" value="Glyco_hydro_108"/>
    <property type="match status" value="1"/>
</dbReference>
<dbReference type="InterPro" id="IPR008565">
    <property type="entry name" value="TtsA-like_GH18_dom"/>
</dbReference>
<keyword evidence="4" id="KW-1185">Reference proteome</keyword>
<comment type="caution">
    <text evidence="3">The sequence shown here is derived from an EMBL/GenBank/DDBJ whole genome shotgun (WGS) entry which is preliminary data.</text>
</comment>
<dbReference type="InterPro" id="IPR018537">
    <property type="entry name" value="Peptidoglycan-bd_3"/>
</dbReference>
<gene>
    <name evidence="3" type="ORF">NPE20_15175</name>
</gene>
<feature type="domain" description="Peptidoglycan binding" evidence="2">
    <location>
        <begin position="141"/>
        <end position="196"/>
    </location>
</feature>
<dbReference type="Gene3D" id="1.20.141.10">
    <property type="entry name" value="Chitosanase, subunit A, domain 1"/>
    <property type="match status" value="1"/>
</dbReference>
<name>A0ABT1T466_9SPHI</name>
<evidence type="ECO:0000313" key="4">
    <source>
        <dbReference type="Proteomes" id="UP001204376"/>
    </source>
</evidence>